<dbReference type="InterPro" id="IPR028974">
    <property type="entry name" value="TSP_type-3_rpt"/>
</dbReference>
<dbReference type="EMBL" id="BMIB01000001">
    <property type="protein sequence ID" value="GGH59360.1"/>
    <property type="molecule type" value="Genomic_DNA"/>
</dbReference>
<reference evidence="3" key="2">
    <citation type="submission" date="2020-09" db="EMBL/GenBank/DDBJ databases">
        <authorList>
            <person name="Sun Q."/>
            <person name="Zhou Y."/>
        </authorList>
    </citation>
    <scope>NUCLEOTIDE SEQUENCE</scope>
    <source>
        <strain evidence="3">CGMCC 1.15290</strain>
    </source>
</reference>
<evidence type="ECO:0000256" key="2">
    <source>
        <dbReference type="SAM" id="SignalP"/>
    </source>
</evidence>
<dbReference type="Gene3D" id="4.10.1080.10">
    <property type="entry name" value="TSP type-3 repeat"/>
    <property type="match status" value="1"/>
</dbReference>
<feature type="region of interest" description="Disordered" evidence="1">
    <location>
        <begin position="463"/>
        <end position="486"/>
    </location>
</feature>
<proteinExistence type="predicted"/>
<keyword evidence="4" id="KW-1185">Reference proteome</keyword>
<organism evidence="3 4">
    <name type="scientific">Filimonas zeae</name>
    <dbReference type="NCBI Taxonomy" id="1737353"/>
    <lineage>
        <taxon>Bacteria</taxon>
        <taxon>Pseudomonadati</taxon>
        <taxon>Bacteroidota</taxon>
        <taxon>Chitinophagia</taxon>
        <taxon>Chitinophagales</taxon>
        <taxon>Chitinophagaceae</taxon>
        <taxon>Filimonas</taxon>
    </lineage>
</organism>
<evidence type="ECO:0008006" key="5">
    <source>
        <dbReference type="Google" id="ProtNLM"/>
    </source>
</evidence>
<dbReference type="Proteomes" id="UP000627292">
    <property type="component" value="Unassembled WGS sequence"/>
</dbReference>
<dbReference type="InterPro" id="IPR036737">
    <property type="entry name" value="OmpA-like_sf"/>
</dbReference>
<comment type="caution">
    <text evidence="3">The sequence shown here is derived from an EMBL/GenBank/DDBJ whole genome shotgun (WGS) entry which is preliminary data.</text>
</comment>
<name>A0A917IQ29_9BACT</name>
<feature type="compositionally biased region" description="Polar residues" evidence="1">
    <location>
        <begin position="463"/>
        <end position="476"/>
    </location>
</feature>
<feature type="signal peptide" evidence="2">
    <location>
        <begin position="1"/>
        <end position="23"/>
    </location>
</feature>
<sequence>MPLSLKFLISICLTIFPVAAAQAQITTPHSYPTGSKDAWELSVHSGYAITTGDIDARAGWGPGLAARKAINHTFSVRAGYTGSFQYGLDYRPRTTPAGSWYVANYRNAMHQGSLDIIASALTAGNYRQNSRTSLYAFAGYGIIIADIDQDVTLSGNPVSPVVFNYNRSRKAIKADLKAMMQGFHTNASIPNGNREGIGRYHNNQLLRHAVRMGAGIAFRLNSRLSLGAEQEFTLPFSDDIDGVNAGSSNDVFSYTSLRLGISSGNRLRKTAPLWWLNLNNYIYQELNVSKHMQLTPPVLPDADGDGITDLFDLEPNTPAGSKVDMRGAAMDTDGDGVPDDRDKEVLTHMMCFPVNSSGQGNCPEPPCCRDLTRGCGYDRPLHHRLCSIDTVPDIFFSKNSFTLTTQTRDQLVNLADQINACPYSIIQITGFAKPSTKAGKLNQKRIDVIIRFLSDKMGISESRLQTGHTSTGNPNKISLKDINRTR</sequence>
<dbReference type="Gene3D" id="3.30.1330.60">
    <property type="entry name" value="OmpA-like domain"/>
    <property type="match status" value="1"/>
</dbReference>
<gene>
    <name evidence="3" type="ORF">GCM10011379_06040</name>
</gene>
<evidence type="ECO:0000313" key="3">
    <source>
        <dbReference type="EMBL" id="GGH59360.1"/>
    </source>
</evidence>
<dbReference type="AlphaFoldDB" id="A0A917IQ29"/>
<dbReference type="GO" id="GO:0005509">
    <property type="term" value="F:calcium ion binding"/>
    <property type="evidence" value="ECO:0007669"/>
    <property type="project" value="InterPro"/>
</dbReference>
<dbReference type="InterPro" id="IPR011250">
    <property type="entry name" value="OMP/PagP_B-barrel"/>
</dbReference>
<reference evidence="3" key="1">
    <citation type="journal article" date="2014" name="Int. J. Syst. Evol. Microbiol.">
        <title>Complete genome sequence of Corynebacterium casei LMG S-19264T (=DSM 44701T), isolated from a smear-ripened cheese.</title>
        <authorList>
            <consortium name="US DOE Joint Genome Institute (JGI-PGF)"/>
            <person name="Walter F."/>
            <person name="Albersmeier A."/>
            <person name="Kalinowski J."/>
            <person name="Ruckert C."/>
        </authorList>
    </citation>
    <scope>NUCLEOTIDE SEQUENCE</scope>
    <source>
        <strain evidence="3">CGMCC 1.15290</strain>
    </source>
</reference>
<accession>A0A917IQ29</accession>
<dbReference type="RefSeq" id="WP_188950495.1">
    <property type="nucleotide sequence ID" value="NZ_BMIB01000001.1"/>
</dbReference>
<feature type="chain" id="PRO_5037402573" description="OmpA family protein" evidence="2">
    <location>
        <begin position="24"/>
        <end position="486"/>
    </location>
</feature>
<evidence type="ECO:0000256" key="1">
    <source>
        <dbReference type="SAM" id="MobiDB-lite"/>
    </source>
</evidence>
<dbReference type="SUPFAM" id="SSF103088">
    <property type="entry name" value="OmpA-like"/>
    <property type="match status" value="1"/>
</dbReference>
<keyword evidence="2" id="KW-0732">Signal</keyword>
<protein>
    <recommendedName>
        <fullName evidence="5">OmpA family protein</fullName>
    </recommendedName>
</protein>
<dbReference type="SUPFAM" id="SSF56925">
    <property type="entry name" value="OMPA-like"/>
    <property type="match status" value="1"/>
</dbReference>
<dbReference type="SUPFAM" id="SSF103647">
    <property type="entry name" value="TSP type-3 repeat"/>
    <property type="match status" value="1"/>
</dbReference>
<evidence type="ECO:0000313" key="4">
    <source>
        <dbReference type="Proteomes" id="UP000627292"/>
    </source>
</evidence>